<dbReference type="SUPFAM" id="SSF49854">
    <property type="entry name" value="Spermadhesin, CUB domain"/>
    <property type="match status" value="1"/>
</dbReference>
<feature type="non-terminal residue" evidence="5">
    <location>
        <position position="179"/>
    </location>
</feature>
<evidence type="ECO:0000313" key="5">
    <source>
        <dbReference type="EMBL" id="GMS90825.1"/>
    </source>
</evidence>
<dbReference type="Pfam" id="PF00431">
    <property type="entry name" value="CUB"/>
    <property type="match status" value="1"/>
</dbReference>
<comment type="caution">
    <text evidence="5">The sequence shown here is derived from an EMBL/GenBank/DDBJ whole genome shotgun (WGS) entry which is preliminary data.</text>
</comment>
<proteinExistence type="predicted"/>
<feature type="domain" description="C-type lectin" evidence="4">
    <location>
        <begin position="1"/>
        <end position="52"/>
    </location>
</feature>
<dbReference type="Gene3D" id="3.10.100.10">
    <property type="entry name" value="Mannose-Binding Protein A, subunit A"/>
    <property type="match status" value="1"/>
</dbReference>
<dbReference type="InterPro" id="IPR050976">
    <property type="entry name" value="Snaclec"/>
</dbReference>
<feature type="non-terminal residue" evidence="5">
    <location>
        <position position="1"/>
    </location>
</feature>
<reference evidence="5" key="1">
    <citation type="submission" date="2023-10" db="EMBL/GenBank/DDBJ databases">
        <title>Genome assembly of Pristionchus species.</title>
        <authorList>
            <person name="Yoshida K."/>
            <person name="Sommer R.J."/>
        </authorList>
    </citation>
    <scope>NUCLEOTIDE SEQUENCE</scope>
    <source>
        <strain evidence="5">RS0144</strain>
    </source>
</reference>
<dbReference type="PROSITE" id="PS00615">
    <property type="entry name" value="C_TYPE_LECTIN_1"/>
    <property type="match status" value="1"/>
</dbReference>
<dbReference type="InterPro" id="IPR018378">
    <property type="entry name" value="C-type_lectin_CS"/>
</dbReference>
<dbReference type="InterPro" id="IPR016186">
    <property type="entry name" value="C-type_lectin-like/link_sf"/>
</dbReference>
<evidence type="ECO:0008006" key="7">
    <source>
        <dbReference type="Google" id="ProtNLM"/>
    </source>
</evidence>
<dbReference type="InterPro" id="IPR001304">
    <property type="entry name" value="C-type_lectin-like"/>
</dbReference>
<dbReference type="PROSITE" id="PS01180">
    <property type="entry name" value="CUB"/>
    <property type="match status" value="1"/>
</dbReference>
<evidence type="ECO:0000313" key="6">
    <source>
        <dbReference type="Proteomes" id="UP001432027"/>
    </source>
</evidence>
<dbReference type="InterPro" id="IPR016187">
    <property type="entry name" value="CTDL_fold"/>
</dbReference>
<dbReference type="CDD" id="cd00037">
    <property type="entry name" value="CLECT"/>
    <property type="match status" value="1"/>
</dbReference>
<dbReference type="PANTHER" id="PTHR22991">
    <property type="entry name" value="PROTEIN CBG13490"/>
    <property type="match status" value="1"/>
</dbReference>
<evidence type="ECO:0000259" key="3">
    <source>
        <dbReference type="PROSITE" id="PS01180"/>
    </source>
</evidence>
<sequence length="179" mass="20041">FTWTDGSNWDYDNTYPDYPKNGEGDCLAMDTFSSTGQWMNTDCFSKLPYACVRPDPIPVCTDGPWQPGTNVRISLKICILTFKKHQITSPGYPYDASTACDYVLSVPSGRVQVTIYELQANSNCDYLMLSDQKLGGNLVANLTGQLNTHYRITYTSQSNFMRVSWQPRGGVNVKGFKVS</sequence>
<keyword evidence="1" id="KW-1015">Disulfide bond</keyword>
<evidence type="ECO:0000256" key="2">
    <source>
        <dbReference type="PROSITE-ProRule" id="PRU00059"/>
    </source>
</evidence>
<dbReference type="PANTHER" id="PTHR22991:SF40">
    <property type="entry name" value="PROTEIN CBG13490"/>
    <property type="match status" value="1"/>
</dbReference>
<dbReference type="CDD" id="cd00041">
    <property type="entry name" value="CUB"/>
    <property type="match status" value="1"/>
</dbReference>
<evidence type="ECO:0000259" key="4">
    <source>
        <dbReference type="PROSITE" id="PS50041"/>
    </source>
</evidence>
<dbReference type="EMBL" id="BTSX01000003">
    <property type="protein sequence ID" value="GMS90825.1"/>
    <property type="molecule type" value="Genomic_DNA"/>
</dbReference>
<dbReference type="SUPFAM" id="SSF56436">
    <property type="entry name" value="C-type lectin-like"/>
    <property type="match status" value="1"/>
</dbReference>
<dbReference type="AlphaFoldDB" id="A0AAV5TE35"/>
<dbReference type="SMART" id="SM00042">
    <property type="entry name" value="CUB"/>
    <property type="match status" value="1"/>
</dbReference>
<dbReference type="InterPro" id="IPR035914">
    <property type="entry name" value="Sperma_CUB_dom_sf"/>
</dbReference>
<keyword evidence="6" id="KW-1185">Reference proteome</keyword>
<organism evidence="5 6">
    <name type="scientific">Pristionchus entomophagus</name>
    <dbReference type="NCBI Taxonomy" id="358040"/>
    <lineage>
        <taxon>Eukaryota</taxon>
        <taxon>Metazoa</taxon>
        <taxon>Ecdysozoa</taxon>
        <taxon>Nematoda</taxon>
        <taxon>Chromadorea</taxon>
        <taxon>Rhabditida</taxon>
        <taxon>Rhabditina</taxon>
        <taxon>Diplogasteromorpha</taxon>
        <taxon>Diplogasteroidea</taxon>
        <taxon>Neodiplogasteridae</taxon>
        <taxon>Pristionchus</taxon>
    </lineage>
</organism>
<gene>
    <name evidence="5" type="ORF">PENTCL1PPCAC_13000</name>
</gene>
<dbReference type="InterPro" id="IPR000859">
    <property type="entry name" value="CUB_dom"/>
</dbReference>
<dbReference type="PROSITE" id="PS50041">
    <property type="entry name" value="C_TYPE_LECTIN_2"/>
    <property type="match status" value="1"/>
</dbReference>
<name>A0AAV5TE35_9BILA</name>
<accession>A0AAV5TE35</accession>
<evidence type="ECO:0000256" key="1">
    <source>
        <dbReference type="ARBA" id="ARBA00023157"/>
    </source>
</evidence>
<dbReference type="Proteomes" id="UP001432027">
    <property type="component" value="Unassembled WGS sequence"/>
</dbReference>
<feature type="domain" description="CUB" evidence="3">
    <location>
        <begin position="67"/>
        <end position="179"/>
    </location>
</feature>
<dbReference type="Gene3D" id="2.60.120.290">
    <property type="entry name" value="Spermadhesin, CUB domain"/>
    <property type="match status" value="1"/>
</dbReference>
<comment type="caution">
    <text evidence="2">Lacks conserved residue(s) required for the propagation of feature annotation.</text>
</comment>
<protein>
    <recommendedName>
        <fullName evidence="7">CUB domain-containing protein</fullName>
    </recommendedName>
</protein>